<feature type="region of interest" description="Disordered" evidence="1">
    <location>
        <begin position="536"/>
        <end position="558"/>
    </location>
</feature>
<evidence type="ECO:0008006" key="5">
    <source>
        <dbReference type="Google" id="ProtNLM"/>
    </source>
</evidence>
<gene>
    <name evidence="3" type="ORF">GP2_039_00090</name>
</gene>
<reference evidence="3 4" key="1">
    <citation type="submission" date="2013-02" db="EMBL/GenBank/DDBJ databases">
        <title>Whole genome shotgun sequence of Gordonia paraffinivorans NBRC 108238.</title>
        <authorList>
            <person name="Isaki-Nakamura S."/>
            <person name="Hosoyama A."/>
            <person name="Tsuchikane K."/>
            <person name="Ando Y."/>
            <person name="Baba S."/>
            <person name="Ohji S."/>
            <person name="Hamada M."/>
            <person name="Tamura T."/>
            <person name="Yamazoe A."/>
            <person name="Yamazaki S."/>
            <person name="Fujita N."/>
        </authorList>
    </citation>
    <scope>NUCLEOTIDE SEQUENCE [LARGE SCALE GENOMIC DNA]</scope>
    <source>
        <strain evidence="3 4">NBRC 108238</strain>
    </source>
</reference>
<organism evidence="3 4">
    <name type="scientific">Gordonia paraffinivorans NBRC 108238</name>
    <dbReference type="NCBI Taxonomy" id="1223543"/>
    <lineage>
        <taxon>Bacteria</taxon>
        <taxon>Bacillati</taxon>
        <taxon>Actinomycetota</taxon>
        <taxon>Actinomycetes</taxon>
        <taxon>Mycobacteriales</taxon>
        <taxon>Gordoniaceae</taxon>
        <taxon>Gordonia</taxon>
    </lineage>
</organism>
<dbReference type="SUPFAM" id="SSF82171">
    <property type="entry name" value="DPP6 N-terminal domain-like"/>
    <property type="match status" value="2"/>
</dbReference>
<feature type="signal peptide" evidence="2">
    <location>
        <begin position="1"/>
        <end position="24"/>
    </location>
</feature>
<evidence type="ECO:0000313" key="4">
    <source>
        <dbReference type="Proteomes" id="UP000035021"/>
    </source>
</evidence>
<feature type="compositionally biased region" description="Low complexity" evidence="1">
    <location>
        <begin position="31"/>
        <end position="47"/>
    </location>
</feature>
<comment type="caution">
    <text evidence="3">The sequence shown here is derived from an EMBL/GenBank/DDBJ whole genome shotgun (WGS) entry which is preliminary data.</text>
</comment>
<accession>A0ABQ0IQ49</accession>
<keyword evidence="4" id="KW-1185">Reference proteome</keyword>
<proteinExistence type="predicted"/>
<dbReference type="Proteomes" id="UP000035021">
    <property type="component" value="Unassembled WGS sequence"/>
</dbReference>
<feature type="compositionally biased region" description="Polar residues" evidence="1">
    <location>
        <begin position="164"/>
        <end position="173"/>
    </location>
</feature>
<name>A0ABQ0IQ49_9ACTN</name>
<sequence>MRALAAAAGVGLVVFIGANTPASAEPGGSEGNSTSDSSGSGQSGTPGDAPSDAPGSPRGNPGAGESSTTDTGDGDTDGGGSDGEGSGDENSGDGGSGGEESGSDDGDTPSPERHGNGSDADEPSPPDSAPTSNGANGVAPTPPDPPAASDAAAEATTPDFNAEESPSNQTSGTEDLPARRPPEDIVSATERYETPGVGGQPEPSTHPPGKAPRAGGPEAAAIMADRIPDSSRHITPTLRANNSSPTVVALGPHPKRTGAISVLAFLGVNMLGSGTTGAVSPGPWALLWWIRRFGSDVPTIASAPAFAPGRGLLLDIPTDIPTDPGPTSARDILPPDPAPAFTTLPVGAITGSVTLRDVDGHSLPSTPEMPDPVDGTVYRSPLGGTCTIDPVSGAYTYAPCLRARVAAAADDAPESTRFDPFTIRADDHTGAAITVGIPVAGPYSAGRITVPGKQIDDAVVSPAGTWFVTTHDGDRTYLTVISPDATSATTILIPGEPPQGIHGVVLGPDGRAHQVTHSDEIVGDAVRTTMRITSVDESGVPHTTAPIPGRPHGGLRFGPDGTGYLLSVDENPTGTGTTHLITLGPGGAPTSTSVPGKDGHLLVSPTGDVQVAVATASSTALYRVAAGGLTPLTELVAPDAWTLWDHRGDATYFAAYTGDAAEPHSTLTIRHADGEAVTHADLPGRLTFVRPGHTSVHVLSESAGSAHITTVGPNGRWTTNFAAMTVAAAANGAGDTLFAAMSDPMTAETIVVAASPEGGINPVMSTVGLVDIRTNRMGDVFVVSSTTTADGRDTTTVTVIRPDGRTATGRLLDGTPISLQFSRSGDAHLAMMTTDEATGDTLTSFAVVRPDAAVVRSPAVAGEPAGDPTIADDGTTFITLTRFAPSTRQPHSAVVAFDPDGRARMVGEFPGHATRGPLLSPTGDGLAVVTHDAGAATLRVVDAHTHRSGDPLGAKVFDVAPQILGVDPDTGAVTATIGDAGPDEGALGFLTTDPQVELDPTGGRFVFTPTPEQRSAADPDGRTSHSFTVLVSDPSGASAVLAVTVPVTRSSALPSLG</sequence>
<protein>
    <recommendedName>
        <fullName evidence="5">Cadherin domain-containing protein</fullName>
    </recommendedName>
</protein>
<dbReference type="EMBL" id="BAOQ01000039">
    <property type="protein sequence ID" value="GAC85688.1"/>
    <property type="molecule type" value="Genomic_DNA"/>
</dbReference>
<feature type="region of interest" description="Disordered" evidence="1">
    <location>
        <begin position="19"/>
        <end position="217"/>
    </location>
</feature>
<evidence type="ECO:0000256" key="2">
    <source>
        <dbReference type="SAM" id="SignalP"/>
    </source>
</evidence>
<feature type="compositionally biased region" description="Low complexity" evidence="1">
    <location>
        <begin position="147"/>
        <end position="159"/>
    </location>
</feature>
<keyword evidence="2" id="KW-0732">Signal</keyword>
<evidence type="ECO:0000256" key="1">
    <source>
        <dbReference type="SAM" id="MobiDB-lite"/>
    </source>
</evidence>
<evidence type="ECO:0000313" key="3">
    <source>
        <dbReference type="EMBL" id="GAC85688.1"/>
    </source>
</evidence>
<feature type="chain" id="PRO_5046493838" description="Cadherin domain-containing protein" evidence="2">
    <location>
        <begin position="25"/>
        <end position="1057"/>
    </location>
</feature>